<evidence type="ECO:0000256" key="2">
    <source>
        <dbReference type="ARBA" id="ARBA00023242"/>
    </source>
</evidence>
<dbReference type="SMART" id="SM00225">
    <property type="entry name" value="BTB"/>
    <property type="match status" value="1"/>
</dbReference>
<keyword evidence="2" id="KW-0539">Nucleus</keyword>
<reference evidence="4 5" key="1">
    <citation type="submission" date="2023-02" db="EMBL/GenBank/DDBJ databases">
        <title>LHISI_Scaffold_Assembly.</title>
        <authorList>
            <person name="Stuart O.P."/>
            <person name="Cleave R."/>
            <person name="Magrath M.J.L."/>
            <person name="Mikheyev A.S."/>
        </authorList>
    </citation>
    <scope>NUCLEOTIDE SEQUENCE [LARGE SCALE GENOMIC DNA]</scope>
    <source>
        <strain evidence="4">Daus_M_001</strain>
        <tissue evidence="4">Leg muscle</tissue>
    </source>
</reference>
<dbReference type="InterPro" id="IPR051095">
    <property type="entry name" value="Dros_DevTransReg"/>
</dbReference>
<evidence type="ECO:0000313" key="5">
    <source>
        <dbReference type="Proteomes" id="UP001159363"/>
    </source>
</evidence>
<organism evidence="4 5">
    <name type="scientific">Dryococelus australis</name>
    <dbReference type="NCBI Taxonomy" id="614101"/>
    <lineage>
        <taxon>Eukaryota</taxon>
        <taxon>Metazoa</taxon>
        <taxon>Ecdysozoa</taxon>
        <taxon>Arthropoda</taxon>
        <taxon>Hexapoda</taxon>
        <taxon>Insecta</taxon>
        <taxon>Pterygota</taxon>
        <taxon>Neoptera</taxon>
        <taxon>Polyneoptera</taxon>
        <taxon>Phasmatodea</taxon>
        <taxon>Verophasmatodea</taxon>
        <taxon>Anareolatae</taxon>
        <taxon>Phasmatidae</taxon>
        <taxon>Eurycanthinae</taxon>
        <taxon>Dryococelus</taxon>
    </lineage>
</organism>
<feature type="domain" description="BTB" evidence="3">
    <location>
        <begin position="34"/>
        <end position="99"/>
    </location>
</feature>
<proteinExistence type="predicted"/>
<dbReference type="Pfam" id="PF00651">
    <property type="entry name" value="BTB"/>
    <property type="match status" value="1"/>
</dbReference>
<dbReference type="CDD" id="cd18315">
    <property type="entry name" value="BTB_POZ_BAB-like"/>
    <property type="match status" value="1"/>
</dbReference>
<evidence type="ECO:0000313" key="4">
    <source>
        <dbReference type="EMBL" id="KAJ8888022.1"/>
    </source>
</evidence>
<dbReference type="PANTHER" id="PTHR23110">
    <property type="entry name" value="BTB DOMAIN TRANSCRIPTION FACTOR"/>
    <property type="match status" value="1"/>
</dbReference>
<gene>
    <name evidence="4" type="ORF">PR048_007507</name>
</gene>
<sequence length="126" mass="14020">MATGETEQMLLHWNNFHSSMAGSFHEFREREELVDMTLVARDGSLQAHRLLLSAGSPYLQHLLEASPCDHPVLILGDVGHRELLGILEFMYRGEVQLAQADLGAFLQAAEMLQVKGLTGSEVRVPH</sequence>
<dbReference type="Gene3D" id="3.30.710.10">
    <property type="entry name" value="Potassium Channel Kv1.1, Chain A"/>
    <property type="match status" value="1"/>
</dbReference>
<dbReference type="EMBL" id="JARBHB010000003">
    <property type="protein sequence ID" value="KAJ8888022.1"/>
    <property type="molecule type" value="Genomic_DNA"/>
</dbReference>
<dbReference type="InterPro" id="IPR000210">
    <property type="entry name" value="BTB/POZ_dom"/>
</dbReference>
<accession>A0ABQ9HUV8</accession>
<dbReference type="InterPro" id="IPR011333">
    <property type="entry name" value="SKP1/BTB/POZ_sf"/>
</dbReference>
<dbReference type="PANTHER" id="PTHR23110:SF99">
    <property type="entry name" value="BROAD-COMPLEX CORE PROTEIN ISOFORM 6"/>
    <property type="match status" value="1"/>
</dbReference>
<dbReference type="PROSITE" id="PS50097">
    <property type="entry name" value="BTB"/>
    <property type="match status" value="1"/>
</dbReference>
<comment type="subcellular location">
    <subcellularLocation>
        <location evidence="1">Nucleus</location>
    </subcellularLocation>
</comment>
<keyword evidence="5" id="KW-1185">Reference proteome</keyword>
<dbReference type="SUPFAM" id="SSF54695">
    <property type="entry name" value="POZ domain"/>
    <property type="match status" value="1"/>
</dbReference>
<comment type="caution">
    <text evidence="4">The sequence shown here is derived from an EMBL/GenBank/DDBJ whole genome shotgun (WGS) entry which is preliminary data.</text>
</comment>
<evidence type="ECO:0000259" key="3">
    <source>
        <dbReference type="PROSITE" id="PS50097"/>
    </source>
</evidence>
<dbReference type="Proteomes" id="UP001159363">
    <property type="component" value="Chromosome 3"/>
</dbReference>
<evidence type="ECO:0000256" key="1">
    <source>
        <dbReference type="ARBA" id="ARBA00004123"/>
    </source>
</evidence>
<protein>
    <recommendedName>
        <fullName evidence="3">BTB domain-containing protein</fullName>
    </recommendedName>
</protein>
<name>A0ABQ9HUV8_9NEOP</name>